<feature type="non-terminal residue" evidence="2">
    <location>
        <position position="136"/>
    </location>
</feature>
<feature type="compositionally biased region" description="Basic residues" evidence="1">
    <location>
        <begin position="14"/>
        <end position="26"/>
    </location>
</feature>
<feature type="non-terminal residue" evidence="2">
    <location>
        <position position="1"/>
    </location>
</feature>
<proteinExistence type="predicted"/>
<feature type="region of interest" description="Disordered" evidence="1">
    <location>
        <begin position="1"/>
        <end position="58"/>
    </location>
</feature>
<gene>
    <name evidence="2" type="ORF">AVDCRST_MAG41-4311</name>
</gene>
<feature type="region of interest" description="Disordered" evidence="1">
    <location>
        <begin position="75"/>
        <end position="136"/>
    </location>
</feature>
<protein>
    <submittedName>
        <fullName evidence="2">Uncharacterized protein</fullName>
    </submittedName>
</protein>
<evidence type="ECO:0000313" key="2">
    <source>
        <dbReference type="EMBL" id="CAA9290706.1"/>
    </source>
</evidence>
<sequence>VDAGRGTDVEARRLAGRARLRGRQGHVHAGAAGDRAGQGGAAAGGEDRRRGGRGLRRGRVRRLLRAVLPVAGRRVRAGLGDAGRLGRAHRGRRLGAHRGRPGADRPEEDEAVQPEAGAHDRDREGGRAVGEDPEQL</sequence>
<feature type="compositionally biased region" description="Basic and acidic residues" evidence="1">
    <location>
        <begin position="1"/>
        <end position="13"/>
    </location>
</feature>
<name>A0A6J4JYA2_9ACTN</name>
<reference evidence="2" key="1">
    <citation type="submission" date="2020-02" db="EMBL/GenBank/DDBJ databases">
        <authorList>
            <person name="Meier V. D."/>
        </authorList>
    </citation>
    <scope>NUCLEOTIDE SEQUENCE</scope>
    <source>
        <strain evidence="2">AVDCRST_MAG41</strain>
    </source>
</reference>
<accession>A0A6J4JYA2</accession>
<evidence type="ECO:0000256" key="1">
    <source>
        <dbReference type="SAM" id="MobiDB-lite"/>
    </source>
</evidence>
<dbReference type="AlphaFoldDB" id="A0A6J4JYA2"/>
<feature type="compositionally biased region" description="Basic and acidic residues" evidence="1">
    <location>
        <begin position="117"/>
        <end position="130"/>
    </location>
</feature>
<organism evidence="2">
    <name type="scientific">uncultured Mycobacteriales bacterium</name>
    <dbReference type="NCBI Taxonomy" id="581187"/>
    <lineage>
        <taxon>Bacteria</taxon>
        <taxon>Bacillati</taxon>
        <taxon>Actinomycetota</taxon>
        <taxon>Actinomycetes</taxon>
        <taxon>Mycobacteriales</taxon>
        <taxon>environmental samples</taxon>
    </lineage>
</organism>
<dbReference type="EMBL" id="CADCTP010000414">
    <property type="protein sequence ID" value="CAA9290706.1"/>
    <property type="molecule type" value="Genomic_DNA"/>
</dbReference>
<feature type="compositionally biased region" description="Basic residues" evidence="1">
    <location>
        <begin position="86"/>
        <end position="100"/>
    </location>
</feature>